<organism evidence="7 8">
    <name type="scientific">Diaporthe helianthi</name>
    <dbReference type="NCBI Taxonomy" id="158607"/>
    <lineage>
        <taxon>Eukaryota</taxon>
        <taxon>Fungi</taxon>
        <taxon>Dikarya</taxon>
        <taxon>Ascomycota</taxon>
        <taxon>Pezizomycotina</taxon>
        <taxon>Sordariomycetes</taxon>
        <taxon>Sordariomycetidae</taxon>
        <taxon>Diaporthales</taxon>
        <taxon>Diaporthaceae</taxon>
        <taxon>Diaporthe</taxon>
    </lineage>
</organism>
<evidence type="ECO:0000256" key="4">
    <source>
        <dbReference type="ARBA" id="ARBA00023002"/>
    </source>
</evidence>
<dbReference type="STRING" id="158607.A0A2P5HZC4"/>
<keyword evidence="8" id="KW-1185">Reference proteome</keyword>
<evidence type="ECO:0000256" key="5">
    <source>
        <dbReference type="ARBA" id="ARBA00023004"/>
    </source>
</evidence>
<evidence type="ECO:0000256" key="1">
    <source>
        <dbReference type="ARBA" id="ARBA00005896"/>
    </source>
</evidence>
<keyword evidence="2" id="KW-0479">Metal-binding</keyword>
<dbReference type="InterPro" id="IPR051178">
    <property type="entry name" value="TfdA_dioxygenase"/>
</dbReference>
<comment type="caution">
    <text evidence="7">The sequence shown here is derived from an EMBL/GenBank/DDBJ whole genome shotgun (WGS) entry which is preliminary data.</text>
</comment>
<dbReference type="GO" id="GO:0046872">
    <property type="term" value="F:metal ion binding"/>
    <property type="evidence" value="ECO:0007669"/>
    <property type="project" value="UniProtKB-KW"/>
</dbReference>
<dbReference type="SUPFAM" id="SSF51197">
    <property type="entry name" value="Clavaminate synthase-like"/>
    <property type="match status" value="1"/>
</dbReference>
<keyword evidence="5" id="KW-0408">Iron</keyword>
<dbReference type="InterPro" id="IPR003819">
    <property type="entry name" value="TauD/TfdA-like"/>
</dbReference>
<gene>
    <name evidence="7" type="ORF">DHEL01_v206018</name>
</gene>
<dbReference type="PANTHER" id="PTHR43779:SF3">
    <property type="entry name" value="(3R)-3-[(CARBOXYMETHYL)AMINO]FATTY ACID OXYGENASE_DECARBOXYLASE"/>
    <property type="match status" value="1"/>
</dbReference>
<dbReference type="AlphaFoldDB" id="A0A2P5HZC4"/>
<keyword evidence="4" id="KW-0560">Oxidoreductase</keyword>
<evidence type="ECO:0000256" key="2">
    <source>
        <dbReference type="ARBA" id="ARBA00022723"/>
    </source>
</evidence>
<comment type="similarity">
    <text evidence="1">Belongs to the TfdA dioxygenase family.</text>
</comment>
<keyword evidence="3" id="KW-0223">Dioxygenase</keyword>
<evidence type="ECO:0000313" key="8">
    <source>
        <dbReference type="Proteomes" id="UP000094444"/>
    </source>
</evidence>
<evidence type="ECO:0000259" key="6">
    <source>
        <dbReference type="Pfam" id="PF02668"/>
    </source>
</evidence>
<dbReference type="OrthoDB" id="5818554at2759"/>
<dbReference type="InterPro" id="IPR042098">
    <property type="entry name" value="TauD-like_sf"/>
</dbReference>
<dbReference type="Pfam" id="PF02668">
    <property type="entry name" value="TauD"/>
    <property type="match status" value="1"/>
</dbReference>
<dbReference type="Proteomes" id="UP000094444">
    <property type="component" value="Unassembled WGS sequence"/>
</dbReference>
<accession>A0A2P5HZC4</accession>
<proteinExistence type="inferred from homology"/>
<name>A0A2P5HZC4_DIAHE</name>
<evidence type="ECO:0000256" key="3">
    <source>
        <dbReference type="ARBA" id="ARBA00022964"/>
    </source>
</evidence>
<dbReference type="PANTHER" id="PTHR43779">
    <property type="entry name" value="DIOXYGENASE RV0097-RELATED"/>
    <property type="match status" value="1"/>
</dbReference>
<feature type="domain" description="TauD/TfdA-like" evidence="6">
    <location>
        <begin position="86"/>
        <end position="255"/>
    </location>
</feature>
<dbReference type="GO" id="GO:0051213">
    <property type="term" value="F:dioxygenase activity"/>
    <property type="evidence" value="ECO:0007669"/>
    <property type="project" value="UniProtKB-KW"/>
</dbReference>
<dbReference type="EMBL" id="MAVT02000468">
    <property type="protein sequence ID" value="POS75595.1"/>
    <property type="molecule type" value="Genomic_DNA"/>
</dbReference>
<reference evidence="7" key="1">
    <citation type="submission" date="2017-09" db="EMBL/GenBank/DDBJ databases">
        <title>Polyketide synthases of a Diaporthe helianthi virulent isolate.</title>
        <authorList>
            <person name="Baroncelli R."/>
        </authorList>
    </citation>
    <scope>NUCLEOTIDE SEQUENCE [LARGE SCALE GENOMIC DNA]</scope>
    <source>
        <strain evidence="7">7/96</strain>
    </source>
</reference>
<evidence type="ECO:0000313" key="7">
    <source>
        <dbReference type="EMBL" id="POS75595.1"/>
    </source>
</evidence>
<dbReference type="InParanoid" id="A0A2P5HZC4"/>
<dbReference type="Gene3D" id="3.60.130.10">
    <property type="entry name" value="Clavaminate synthase-like"/>
    <property type="match status" value="1"/>
</dbReference>
<protein>
    <submittedName>
        <fullName evidence="7">Alpha-ketoglutarate-dependent 2</fullName>
    </submittedName>
</protein>
<sequence length="274" mass="30550">MGSYGIKITLHLPSFMAKVIGVDFGAPVPDNVCVELKTALHKYSILVIRATGLDDESHVEFARKFGPLDSITVPKAAGVKMRIGRASYSILRAAEVPAAAVEGNTEFADSRRAWEELPDDWKRELLEKDYEVWHSFWHSRKIDSPGYFYSLDPTRYPMARRKLVEQAGGGDYGVSGSSSVMSLCVPSHCYSIEGLGPEESRAKLDYLYRHATQDKYVVSVAWENAGDIIMWDNRIVLHRGTPMTGSYKRDLRRATVLDVSPGAYSMNKIPPDAS</sequence>